<reference evidence="2 3" key="1">
    <citation type="submission" date="2020-02" db="EMBL/GenBank/DDBJ databases">
        <title>Complete genome sequence of the novel Campylobacter species Candidatus Campylobacter infans.</title>
        <authorList>
            <person name="Duim B."/>
            <person name="Zomer A."/>
            <person name="van der Graaf L."/>
            <person name="Wagenaar J."/>
        </authorList>
    </citation>
    <scope>NUCLEOTIDE SEQUENCE [LARGE SCALE GENOMIC DNA]</scope>
    <source>
        <strain evidence="2 3">19S00001</strain>
    </source>
</reference>
<feature type="transmembrane region" description="Helical" evidence="1">
    <location>
        <begin position="50"/>
        <end position="73"/>
    </location>
</feature>
<dbReference type="RefSeq" id="WP_178696679.1">
    <property type="nucleotide sequence ID" value="NZ_CP049075.1"/>
</dbReference>
<evidence type="ECO:0000313" key="3">
    <source>
        <dbReference type="Proteomes" id="UP000509414"/>
    </source>
</evidence>
<dbReference type="EMBL" id="CP049075">
    <property type="protein sequence ID" value="QLI05137.1"/>
    <property type="molecule type" value="Genomic_DNA"/>
</dbReference>
<name>A0A7H9CG45_9BACT</name>
<organism evidence="2 3">
    <name type="scientific">Candidatus Campylobacter infans</name>
    <dbReference type="NCBI Taxonomy" id="2561898"/>
    <lineage>
        <taxon>Bacteria</taxon>
        <taxon>Pseudomonadati</taxon>
        <taxon>Campylobacterota</taxon>
        <taxon>Epsilonproteobacteria</taxon>
        <taxon>Campylobacterales</taxon>
        <taxon>Campylobacteraceae</taxon>
        <taxon>Campylobacter</taxon>
    </lineage>
</organism>
<evidence type="ECO:0000313" key="2">
    <source>
        <dbReference type="EMBL" id="QLI05137.1"/>
    </source>
</evidence>
<dbReference type="AlphaFoldDB" id="A0A7H9CG45"/>
<keyword evidence="1" id="KW-0472">Membrane</keyword>
<gene>
    <name evidence="2" type="ORF">CINF_0615</name>
</gene>
<proteinExistence type="predicted"/>
<dbReference type="Proteomes" id="UP000509414">
    <property type="component" value="Chromosome"/>
</dbReference>
<keyword evidence="3" id="KW-1185">Reference proteome</keyword>
<keyword evidence="1" id="KW-0812">Transmembrane</keyword>
<dbReference type="KEGG" id="cinf:CINF_0615"/>
<sequence>MGGLFENSNQQSKLNINKNVVNIISAIFGIIWVAIMFLIAFFAMEPTTNWLALMILGIIGWAFLVLISIKICMNFGSKILKR</sequence>
<feature type="transmembrane region" description="Helical" evidence="1">
    <location>
        <begin position="20"/>
        <end position="44"/>
    </location>
</feature>
<accession>A0A7H9CG45</accession>
<keyword evidence="1" id="KW-1133">Transmembrane helix</keyword>
<protein>
    <submittedName>
        <fullName evidence="2">Putative membrane protein</fullName>
    </submittedName>
</protein>
<evidence type="ECO:0000256" key="1">
    <source>
        <dbReference type="SAM" id="Phobius"/>
    </source>
</evidence>